<dbReference type="PROSITE" id="PS50109">
    <property type="entry name" value="HIS_KIN"/>
    <property type="match status" value="1"/>
</dbReference>
<dbReference type="InterPro" id="IPR000014">
    <property type="entry name" value="PAS"/>
</dbReference>
<evidence type="ECO:0000313" key="8">
    <source>
        <dbReference type="EMBL" id="BFG71095.1"/>
    </source>
</evidence>
<organism evidence="8">
    <name type="scientific">Sediminibacterium sp. KACHI17</name>
    <dbReference type="NCBI Taxonomy" id="1751071"/>
    <lineage>
        <taxon>Bacteria</taxon>
        <taxon>Pseudomonadati</taxon>
        <taxon>Bacteroidota</taxon>
        <taxon>Chitinophagia</taxon>
        <taxon>Chitinophagales</taxon>
        <taxon>Chitinophagaceae</taxon>
        <taxon>Sediminibacterium</taxon>
    </lineage>
</organism>
<evidence type="ECO:0000256" key="5">
    <source>
        <dbReference type="ARBA" id="ARBA00022777"/>
    </source>
</evidence>
<gene>
    <name evidence="8" type="ORF">KACHI17_19760</name>
</gene>
<feature type="domain" description="Histidine kinase" evidence="6">
    <location>
        <begin position="151"/>
        <end position="361"/>
    </location>
</feature>
<evidence type="ECO:0000256" key="3">
    <source>
        <dbReference type="ARBA" id="ARBA00022553"/>
    </source>
</evidence>
<dbReference type="Gene3D" id="3.30.565.10">
    <property type="entry name" value="Histidine kinase-like ATPase, C-terminal domain"/>
    <property type="match status" value="1"/>
</dbReference>
<dbReference type="Pfam" id="PF08447">
    <property type="entry name" value="PAS_3"/>
    <property type="match status" value="1"/>
</dbReference>
<dbReference type="InterPro" id="IPR036890">
    <property type="entry name" value="HATPase_C_sf"/>
</dbReference>
<evidence type="ECO:0000256" key="1">
    <source>
        <dbReference type="ARBA" id="ARBA00000085"/>
    </source>
</evidence>
<dbReference type="RefSeq" id="WP_353548731.1">
    <property type="nucleotide sequence ID" value="NZ_AP029612.1"/>
</dbReference>
<dbReference type="InterPro" id="IPR005467">
    <property type="entry name" value="His_kinase_dom"/>
</dbReference>
<keyword evidence="4" id="KW-0808">Transferase</keyword>
<dbReference type="PROSITE" id="PS50112">
    <property type="entry name" value="PAS"/>
    <property type="match status" value="1"/>
</dbReference>
<name>A0AAT9GKG0_9BACT</name>
<dbReference type="SMART" id="SM00387">
    <property type="entry name" value="HATPase_c"/>
    <property type="match status" value="1"/>
</dbReference>
<dbReference type="PANTHER" id="PTHR43304:SF1">
    <property type="entry name" value="PAC DOMAIN-CONTAINING PROTEIN"/>
    <property type="match status" value="1"/>
</dbReference>
<evidence type="ECO:0000256" key="2">
    <source>
        <dbReference type="ARBA" id="ARBA00012438"/>
    </source>
</evidence>
<dbReference type="CDD" id="cd00130">
    <property type="entry name" value="PAS"/>
    <property type="match status" value="1"/>
</dbReference>
<proteinExistence type="predicted"/>
<dbReference type="AlphaFoldDB" id="A0AAT9GKG0"/>
<dbReference type="InterPro" id="IPR013655">
    <property type="entry name" value="PAS_fold_3"/>
</dbReference>
<dbReference type="InterPro" id="IPR004358">
    <property type="entry name" value="Sig_transdc_His_kin-like_C"/>
</dbReference>
<sequence>MDLNSRSDIDISAYHLENFFELSADLFCIAGYDGYFKKINSAVAKVLGYSEEELMSRRISSFIHPDDQDKTAQHRKELLNGSPLYHFENRYITKSGEVVWLYWTSMPVAEEELVYAIAKNITHKKKEEEDRNKLIAELSALNADLKRLSYTTSHDLRSPVNNLLNVFNLLNKRKIDDEQVQQFLSILKTGTEQLKNTLNDYVDILAENDRINTEKESVLFEDVLKKVTQSISSLIIDSRTIIQTDFESLPTVLFKKSYLESIFLNLITNSIKYAMPGRNPLIDIHTWVENEKQYLSITDNGIGFDMELVKDKIFGKHQRFHDHADSKGIGLYLVHNHVTSMGGTIQVNSEIGKGTSFVICF</sequence>
<dbReference type="Pfam" id="PF00512">
    <property type="entry name" value="HisKA"/>
    <property type="match status" value="1"/>
</dbReference>
<dbReference type="PANTHER" id="PTHR43304">
    <property type="entry name" value="PHYTOCHROME-LIKE PROTEIN CPH1"/>
    <property type="match status" value="1"/>
</dbReference>
<comment type="catalytic activity">
    <reaction evidence="1">
        <text>ATP + protein L-histidine = ADP + protein N-phospho-L-histidine.</text>
        <dbReference type="EC" id="2.7.13.3"/>
    </reaction>
</comment>
<dbReference type="Gene3D" id="1.10.287.130">
    <property type="match status" value="1"/>
</dbReference>
<evidence type="ECO:0000259" key="6">
    <source>
        <dbReference type="PROSITE" id="PS50109"/>
    </source>
</evidence>
<dbReference type="InterPro" id="IPR035965">
    <property type="entry name" value="PAS-like_dom_sf"/>
</dbReference>
<dbReference type="InterPro" id="IPR036097">
    <property type="entry name" value="HisK_dim/P_sf"/>
</dbReference>
<keyword evidence="3" id="KW-0597">Phosphoprotein</keyword>
<dbReference type="PRINTS" id="PR00344">
    <property type="entry name" value="BCTRLSENSOR"/>
</dbReference>
<feature type="domain" description="PAS" evidence="7">
    <location>
        <begin position="12"/>
        <end position="82"/>
    </location>
</feature>
<dbReference type="SUPFAM" id="SSF55785">
    <property type="entry name" value="PYP-like sensor domain (PAS domain)"/>
    <property type="match status" value="1"/>
</dbReference>
<keyword evidence="5" id="KW-0418">Kinase</keyword>
<dbReference type="EC" id="2.7.13.3" evidence="2"/>
<protein>
    <recommendedName>
        <fullName evidence="2">histidine kinase</fullName>
        <ecNumber evidence="2">2.7.13.3</ecNumber>
    </recommendedName>
</protein>
<evidence type="ECO:0000256" key="4">
    <source>
        <dbReference type="ARBA" id="ARBA00022679"/>
    </source>
</evidence>
<dbReference type="Pfam" id="PF02518">
    <property type="entry name" value="HATPase_c"/>
    <property type="match status" value="1"/>
</dbReference>
<dbReference type="NCBIfam" id="TIGR00229">
    <property type="entry name" value="sensory_box"/>
    <property type="match status" value="1"/>
</dbReference>
<dbReference type="SMART" id="SM00388">
    <property type="entry name" value="HisKA"/>
    <property type="match status" value="1"/>
</dbReference>
<dbReference type="SUPFAM" id="SSF47384">
    <property type="entry name" value="Homodimeric domain of signal transducing histidine kinase"/>
    <property type="match status" value="1"/>
</dbReference>
<dbReference type="InterPro" id="IPR003661">
    <property type="entry name" value="HisK_dim/P_dom"/>
</dbReference>
<dbReference type="InterPro" id="IPR052162">
    <property type="entry name" value="Sensor_kinase/Photoreceptor"/>
</dbReference>
<dbReference type="Gene3D" id="3.30.450.20">
    <property type="entry name" value="PAS domain"/>
    <property type="match status" value="1"/>
</dbReference>
<dbReference type="SUPFAM" id="SSF55874">
    <property type="entry name" value="ATPase domain of HSP90 chaperone/DNA topoisomerase II/histidine kinase"/>
    <property type="match status" value="1"/>
</dbReference>
<evidence type="ECO:0000259" key="7">
    <source>
        <dbReference type="PROSITE" id="PS50112"/>
    </source>
</evidence>
<reference evidence="8" key="1">
    <citation type="submission" date="2024-02" db="EMBL/GenBank/DDBJ databases">
        <title>Sediminibacterium planktonica sp. nov. and Sediminibacterium longus sp. nov., isolated from surface lake and river water.</title>
        <authorList>
            <person name="Watanabe K."/>
            <person name="Takemine S."/>
            <person name="Ishii Y."/>
            <person name="Ogata Y."/>
            <person name="Shindo C."/>
            <person name="Suda W."/>
        </authorList>
    </citation>
    <scope>NUCLEOTIDE SEQUENCE</scope>
    <source>
        <strain evidence="8">KACHI17</strain>
    </source>
</reference>
<dbReference type="EMBL" id="AP029612">
    <property type="protein sequence ID" value="BFG71095.1"/>
    <property type="molecule type" value="Genomic_DNA"/>
</dbReference>
<dbReference type="SMART" id="SM00091">
    <property type="entry name" value="PAS"/>
    <property type="match status" value="1"/>
</dbReference>
<dbReference type="GO" id="GO:0000155">
    <property type="term" value="F:phosphorelay sensor kinase activity"/>
    <property type="evidence" value="ECO:0007669"/>
    <property type="project" value="InterPro"/>
</dbReference>
<dbReference type="InterPro" id="IPR003594">
    <property type="entry name" value="HATPase_dom"/>
</dbReference>
<accession>A0AAT9GKG0</accession>